<dbReference type="PANTHER" id="PTHR12303">
    <property type="entry name" value="CARNOSINE N-METHYLTRANSFERASE"/>
    <property type="match status" value="1"/>
</dbReference>
<feature type="region of interest" description="Disordered" evidence="6">
    <location>
        <begin position="111"/>
        <end position="147"/>
    </location>
</feature>
<dbReference type="EC" id="2.1.1.22" evidence="2"/>
<feature type="region of interest" description="Disordered" evidence="6">
    <location>
        <begin position="448"/>
        <end position="476"/>
    </location>
</feature>
<reference evidence="7 8" key="1">
    <citation type="submission" date="2016-10" db="EMBL/GenBank/DDBJ databases">
        <authorList>
            <person name="Cai Z."/>
        </authorList>
    </citation>
    <scope>NUCLEOTIDE SEQUENCE [LARGE SCALE GENOMIC DNA]</scope>
</reference>
<dbReference type="GO" id="GO:0030735">
    <property type="term" value="F:carnosine N-methyltransferase activity"/>
    <property type="evidence" value="ECO:0007669"/>
    <property type="project" value="UniProtKB-EC"/>
</dbReference>
<accession>A0A383VDL8</accession>
<dbReference type="GO" id="GO:0032259">
    <property type="term" value="P:methylation"/>
    <property type="evidence" value="ECO:0007669"/>
    <property type="project" value="UniProtKB-KW"/>
</dbReference>
<evidence type="ECO:0000313" key="8">
    <source>
        <dbReference type="Proteomes" id="UP000256970"/>
    </source>
</evidence>
<keyword evidence="4" id="KW-0808">Transferase</keyword>
<organism evidence="7 8">
    <name type="scientific">Tetradesmus obliquus</name>
    <name type="common">Green alga</name>
    <name type="synonym">Acutodesmus obliquus</name>
    <dbReference type="NCBI Taxonomy" id="3088"/>
    <lineage>
        <taxon>Eukaryota</taxon>
        <taxon>Viridiplantae</taxon>
        <taxon>Chlorophyta</taxon>
        <taxon>core chlorophytes</taxon>
        <taxon>Chlorophyceae</taxon>
        <taxon>CS clade</taxon>
        <taxon>Sphaeropleales</taxon>
        <taxon>Scenedesmaceae</taxon>
        <taxon>Tetradesmus</taxon>
    </lineage>
</organism>
<dbReference type="InterPro" id="IPR012901">
    <property type="entry name" value="CARME"/>
</dbReference>
<evidence type="ECO:0000256" key="3">
    <source>
        <dbReference type="ARBA" id="ARBA00022603"/>
    </source>
</evidence>
<dbReference type="STRING" id="3088.A0A383VDL8"/>
<dbReference type="Proteomes" id="UP000256970">
    <property type="component" value="Unassembled WGS sequence"/>
</dbReference>
<dbReference type="PANTHER" id="PTHR12303:SF6">
    <property type="entry name" value="CARNOSINE N-METHYLTRANSFERASE"/>
    <property type="match status" value="1"/>
</dbReference>
<evidence type="ECO:0000256" key="4">
    <source>
        <dbReference type="ARBA" id="ARBA00022679"/>
    </source>
</evidence>
<evidence type="ECO:0000256" key="5">
    <source>
        <dbReference type="ARBA" id="ARBA00022691"/>
    </source>
</evidence>
<evidence type="ECO:0000256" key="1">
    <source>
        <dbReference type="ARBA" id="ARBA00010086"/>
    </source>
</evidence>
<keyword evidence="8" id="KW-1185">Reference proteome</keyword>
<dbReference type="AlphaFoldDB" id="A0A383VDL8"/>
<keyword evidence="3" id="KW-0489">Methyltransferase</keyword>
<dbReference type="SUPFAM" id="SSF53335">
    <property type="entry name" value="S-adenosyl-L-methionine-dependent methyltransferases"/>
    <property type="match status" value="1"/>
</dbReference>
<feature type="region of interest" description="Disordered" evidence="6">
    <location>
        <begin position="1"/>
        <end position="29"/>
    </location>
</feature>
<dbReference type="InterPro" id="IPR029063">
    <property type="entry name" value="SAM-dependent_MTases_sf"/>
</dbReference>
<dbReference type="Gene3D" id="3.40.50.150">
    <property type="entry name" value="Vaccinia Virus protein VP39"/>
    <property type="match status" value="1"/>
</dbReference>
<keyword evidence="5" id="KW-0949">S-adenosyl-L-methionine</keyword>
<protein>
    <recommendedName>
        <fullName evidence="2">carnosine N-methyltransferase</fullName>
        <ecNumber evidence="2">2.1.1.22</ecNumber>
    </recommendedName>
</protein>
<proteinExistence type="inferred from homology"/>
<feature type="compositionally biased region" description="Low complexity" evidence="6">
    <location>
        <begin position="448"/>
        <end position="457"/>
    </location>
</feature>
<dbReference type="EMBL" id="FNXT01000336">
    <property type="protein sequence ID" value="SZX63647.1"/>
    <property type="molecule type" value="Genomic_DNA"/>
</dbReference>
<feature type="compositionally biased region" description="Low complexity" evidence="6">
    <location>
        <begin position="17"/>
        <end position="27"/>
    </location>
</feature>
<name>A0A383VDL8_TETOB</name>
<evidence type="ECO:0000256" key="6">
    <source>
        <dbReference type="SAM" id="MobiDB-lite"/>
    </source>
</evidence>
<evidence type="ECO:0000313" key="7">
    <source>
        <dbReference type="EMBL" id="SZX63647.1"/>
    </source>
</evidence>
<comment type="similarity">
    <text evidence="1">Belongs to the carnosine N-methyltransferase family.</text>
</comment>
<gene>
    <name evidence="7" type="ORF">BQ4739_LOCUS4201</name>
</gene>
<dbReference type="Pfam" id="PF07942">
    <property type="entry name" value="CARME"/>
    <property type="match status" value="1"/>
</dbReference>
<dbReference type="SMART" id="SM01296">
    <property type="entry name" value="N2227"/>
    <property type="match status" value="1"/>
</dbReference>
<sequence>MSAHTHSHNHSHDRAQSQHQHQQQQPHCCEEEDEELLEQQALGRIIFSFRKYTSCMEHEIRRWEHNYRALSARHRALLAHLPAKAAAARRAVQQNQMFIKALLMDFAGLDEEDEQQQQQQQGGCVGAGAAGGSSDEEGGAAGGGSGGVPGDLAAGALRFANQMEAEQQQCGPADAEKVRYVLKNLVRDWSAEGALERQQCYARLVAALKQCFQGWSQPQPPRVLLPGAGLGRLCAEVAAAGFEAQGNEFSYFMLLTASFLLNSTSCSEQWTVHPWVHMTCNNVTNEDQLRAVGVPDVVPSSLVPPGMLSMCAGDFVEVYSRPDMAGSFDAVVTCFFIDTAHNILEYLEVIHKVLRAGGFWLHMGPLLWHWADGSPQELSVELSLADVQQAALLTGFRLLSQEFVDAAYIANIRSMYKTVYQAAFWTMQKTEQQLPQDLNELVQMLALQRQQQQQPSPQTVPSMEDLRPQQEQQPEQ</sequence>
<evidence type="ECO:0000256" key="2">
    <source>
        <dbReference type="ARBA" id="ARBA00012003"/>
    </source>
</evidence>